<evidence type="ECO:0000256" key="4">
    <source>
        <dbReference type="ARBA" id="ARBA00022833"/>
    </source>
</evidence>
<evidence type="ECO:0000256" key="10">
    <source>
        <dbReference type="SAM" id="MobiDB-lite"/>
    </source>
</evidence>
<comment type="function">
    <text evidence="7">Hydrolysis of the deoxyribose N-glycosidic bond to excise 3-methyladenine from the damaged DNA polymer formed by alkylation lesions.</text>
</comment>
<dbReference type="AlphaFoldDB" id="A0A2U3L5V2"/>
<feature type="binding site" evidence="9">
    <location>
        <position position="67"/>
    </location>
    <ligand>
        <name>Zn(2+)</name>
        <dbReference type="ChEBI" id="CHEBI:29105"/>
    </ligand>
</feature>
<dbReference type="OrthoDB" id="9807664at2"/>
<evidence type="ECO:0000256" key="5">
    <source>
        <dbReference type="ARBA" id="ARBA00023204"/>
    </source>
</evidence>
<evidence type="ECO:0000256" key="6">
    <source>
        <dbReference type="ARBA" id="ARBA00052558"/>
    </source>
</evidence>
<dbReference type="InterPro" id="IPR005019">
    <property type="entry name" value="Adenine_glyco"/>
</dbReference>
<dbReference type="EC" id="3.2.2.20" evidence="8"/>
<gene>
    <name evidence="11" type="ORF">SBA1_730008</name>
</gene>
<evidence type="ECO:0000256" key="2">
    <source>
        <dbReference type="ARBA" id="ARBA00022763"/>
    </source>
</evidence>
<keyword evidence="11" id="KW-0326">Glycosidase</keyword>
<evidence type="ECO:0000256" key="8">
    <source>
        <dbReference type="ARBA" id="ARBA00066766"/>
    </source>
</evidence>
<organism evidence="11 12">
    <name type="scientific">Candidatus Sulfotelmatobacter kueseliae</name>
    <dbReference type="NCBI Taxonomy" id="2042962"/>
    <lineage>
        <taxon>Bacteria</taxon>
        <taxon>Pseudomonadati</taxon>
        <taxon>Acidobacteriota</taxon>
        <taxon>Terriglobia</taxon>
        <taxon>Terriglobales</taxon>
        <taxon>Candidatus Korobacteraceae</taxon>
        <taxon>Candidatus Sulfotelmatobacter</taxon>
    </lineage>
</organism>
<dbReference type="Gene3D" id="1.10.340.30">
    <property type="entry name" value="Hypothetical protein, domain 2"/>
    <property type="match status" value="1"/>
</dbReference>
<dbReference type="GO" id="GO:0006284">
    <property type="term" value="P:base-excision repair"/>
    <property type="evidence" value="ECO:0007669"/>
    <property type="project" value="InterPro"/>
</dbReference>
<dbReference type="FunFam" id="1.10.340.30:FF:000009">
    <property type="entry name" value="DNA-3-methyladenine glycosylase I"/>
    <property type="match status" value="1"/>
</dbReference>
<dbReference type="Pfam" id="PF03352">
    <property type="entry name" value="Adenine_glyco"/>
    <property type="match status" value="1"/>
</dbReference>
<protein>
    <recommendedName>
        <fullName evidence="8">DNA-3-methyladenine glycosylase I</fullName>
        <ecNumber evidence="8">3.2.2.20</ecNumber>
    </recommendedName>
</protein>
<dbReference type="EMBL" id="OMOD01000170">
    <property type="protein sequence ID" value="SPF47296.1"/>
    <property type="molecule type" value="Genomic_DNA"/>
</dbReference>
<feature type="binding site" evidence="9">
    <location>
        <position position="55"/>
    </location>
    <ligand>
        <name>Zn(2+)</name>
        <dbReference type="ChEBI" id="CHEBI:29105"/>
    </ligand>
</feature>
<dbReference type="SUPFAM" id="SSF48150">
    <property type="entry name" value="DNA-glycosylase"/>
    <property type="match status" value="1"/>
</dbReference>
<accession>A0A2U3L5V2</accession>
<evidence type="ECO:0000313" key="12">
    <source>
        <dbReference type="Proteomes" id="UP000238701"/>
    </source>
</evidence>
<dbReference type="PANTHER" id="PTHR31116:SF29">
    <property type="entry name" value="DNA GLYCOSYLASE SUPERFAMILY PROTEIN"/>
    <property type="match status" value="1"/>
</dbReference>
<feature type="region of interest" description="Disordered" evidence="10">
    <location>
        <begin position="1"/>
        <end position="47"/>
    </location>
</feature>
<comment type="catalytic activity">
    <reaction evidence="6">
        <text>Hydrolysis of alkylated DNA, releasing 3-methyladenine.</text>
        <dbReference type="EC" id="3.2.2.20"/>
    </reaction>
</comment>
<proteinExistence type="predicted"/>
<evidence type="ECO:0000256" key="3">
    <source>
        <dbReference type="ARBA" id="ARBA00022801"/>
    </source>
</evidence>
<dbReference type="PANTHER" id="PTHR31116">
    <property type="entry name" value="OS04G0501200 PROTEIN"/>
    <property type="match status" value="1"/>
</dbReference>
<feature type="compositionally biased region" description="Basic and acidic residues" evidence="10">
    <location>
        <begin position="35"/>
        <end position="47"/>
    </location>
</feature>
<dbReference type="GO" id="GO:0008725">
    <property type="term" value="F:DNA-3-methyladenine glycosylase activity"/>
    <property type="evidence" value="ECO:0007669"/>
    <property type="project" value="UniProtKB-EC"/>
</dbReference>
<evidence type="ECO:0000313" key="11">
    <source>
        <dbReference type="EMBL" id="SPF47296.1"/>
    </source>
</evidence>
<dbReference type="GO" id="GO:0046872">
    <property type="term" value="F:metal ion binding"/>
    <property type="evidence" value="ECO:0007669"/>
    <property type="project" value="UniProtKB-KW"/>
</dbReference>
<dbReference type="InterPro" id="IPR011257">
    <property type="entry name" value="DNA_glycosylase"/>
</dbReference>
<dbReference type="NCBIfam" id="TIGR00624">
    <property type="entry name" value="tag"/>
    <property type="match status" value="1"/>
</dbReference>
<feature type="binding site" evidence="9">
    <location>
        <position position="229"/>
    </location>
    <ligand>
        <name>Zn(2+)</name>
        <dbReference type="ChEBI" id="CHEBI:29105"/>
    </ligand>
</feature>
<keyword evidence="5" id="KW-0234">DNA repair</keyword>
<keyword evidence="1 9" id="KW-0479">Metal-binding</keyword>
<keyword evidence="4 9" id="KW-0862">Zinc</keyword>
<evidence type="ECO:0000256" key="9">
    <source>
        <dbReference type="PIRSR" id="PIRSR604597-1"/>
    </source>
</evidence>
<keyword evidence="2" id="KW-0227">DNA damage</keyword>
<dbReference type="Proteomes" id="UP000238701">
    <property type="component" value="Unassembled WGS sequence"/>
</dbReference>
<evidence type="ECO:0000256" key="7">
    <source>
        <dbReference type="ARBA" id="ARBA00057608"/>
    </source>
</evidence>
<evidence type="ECO:0000256" key="1">
    <source>
        <dbReference type="ARBA" id="ARBA00022723"/>
    </source>
</evidence>
<reference evidence="12" key="1">
    <citation type="submission" date="2018-02" db="EMBL/GenBank/DDBJ databases">
        <authorList>
            <person name="Hausmann B."/>
        </authorList>
    </citation>
    <scope>NUCLEOTIDE SEQUENCE [LARGE SCALE GENOMIC DNA]</scope>
    <source>
        <strain evidence="12">Peat soil MAG SbA1</strain>
    </source>
</reference>
<feature type="binding site" evidence="9">
    <location>
        <position position="225"/>
    </location>
    <ligand>
        <name>Zn(2+)</name>
        <dbReference type="ChEBI" id="CHEBI:29105"/>
    </ligand>
</feature>
<name>A0A2U3L5V2_9BACT</name>
<sequence>MASSRARPLFRRSEGSRAGRLGGTRKIPRPGESAGLRDDATPEHGIEAELPTKRCAWASGEAAIRYHDEEWGVPVHDDRTLFEFLILEGAQAGLSWNTILNKRENYRKAFDGFDPERVARYDRRKISQLLRDPGIVRNRLKINAAVENAKAFLRLQKEFGSFDRYIWQFVGGQPRVNRRKLLRQVPARTAESDAMSKDLKRRGFRFVGSTICYAFMQAVGMVDDHVVDCFRYRLV</sequence>
<keyword evidence="3 11" id="KW-0378">Hydrolase</keyword>
<dbReference type="InterPro" id="IPR004597">
    <property type="entry name" value="Tag"/>
</dbReference>